<dbReference type="CDD" id="cd06225">
    <property type="entry name" value="HAMP"/>
    <property type="match status" value="1"/>
</dbReference>
<dbReference type="AlphaFoldDB" id="A0A084GLV3"/>
<evidence type="ECO:0000256" key="11">
    <source>
        <dbReference type="ARBA" id="ARBA00023136"/>
    </source>
</evidence>
<dbReference type="Pfam" id="PF00512">
    <property type="entry name" value="HisKA"/>
    <property type="match status" value="1"/>
</dbReference>
<dbReference type="CDD" id="cd00082">
    <property type="entry name" value="HisKA"/>
    <property type="match status" value="1"/>
</dbReference>
<name>A0A084GLV3_METID</name>
<dbReference type="PROSITE" id="PS50885">
    <property type="entry name" value="HAMP"/>
    <property type="match status" value="1"/>
</dbReference>
<protein>
    <recommendedName>
        <fullName evidence="3">histidine kinase</fullName>
        <ecNumber evidence="3">2.7.13.3</ecNumber>
    </recommendedName>
</protein>
<evidence type="ECO:0000256" key="5">
    <source>
        <dbReference type="ARBA" id="ARBA00022553"/>
    </source>
</evidence>
<dbReference type="PRINTS" id="PR00344">
    <property type="entry name" value="BCTRLSENSOR"/>
</dbReference>
<dbReference type="FunFam" id="3.30.565.10:FF:000006">
    <property type="entry name" value="Sensor histidine kinase WalK"/>
    <property type="match status" value="1"/>
</dbReference>
<evidence type="ECO:0000313" key="18">
    <source>
        <dbReference type="EMBL" id="KEZ48315.1"/>
    </source>
</evidence>
<feature type="coiled-coil region" evidence="13">
    <location>
        <begin position="263"/>
        <end position="297"/>
    </location>
</feature>
<dbReference type="RefSeq" id="WP_029566168.1">
    <property type="nucleotide sequence ID" value="NZ_JNVC02000014.1"/>
</dbReference>
<evidence type="ECO:0000259" key="16">
    <source>
        <dbReference type="PROSITE" id="PS50110"/>
    </source>
</evidence>
<dbReference type="Gene3D" id="6.10.340.10">
    <property type="match status" value="1"/>
</dbReference>
<dbReference type="InterPro" id="IPR036890">
    <property type="entry name" value="HATPase_C_sf"/>
</dbReference>
<dbReference type="GO" id="GO:0000155">
    <property type="term" value="F:phosphorelay sensor kinase activity"/>
    <property type="evidence" value="ECO:0007669"/>
    <property type="project" value="InterPro"/>
</dbReference>
<feature type="domain" description="HAMP" evidence="17">
    <location>
        <begin position="215"/>
        <end position="268"/>
    </location>
</feature>
<dbReference type="SUPFAM" id="SSF55781">
    <property type="entry name" value="GAF domain-like"/>
    <property type="match status" value="1"/>
</dbReference>
<dbReference type="SMART" id="SM00387">
    <property type="entry name" value="HATPase_c"/>
    <property type="match status" value="1"/>
</dbReference>
<dbReference type="Pfam" id="PF02518">
    <property type="entry name" value="HATPase_c"/>
    <property type="match status" value="1"/>
</dbReference>
<evidence type="ECO:0000256" key="12">
    <source>
        <dbReference type="PROSITE-ProRule" id="PRU00169"/>
    </source>
</evidence>
<keyword evidence="14" id="KW-0812">Transmembrane</keyword>
<keyword evidence="9" id="KW-0067">ATP-binding</keyword>
<dbReference type="InterPro" id="IPR035965">
    <property type="entry name" value="PAS-like_dom_sf"/>
</dbReference>
<keyword evidence="4" id="KW-1003">Cell membrane</keyword>
<comment type="caution">
    <text evidence="18">The sequence shown here is derived from an EMBL/GenBank/DDBJ whole genome shotgun (WGS) entry which is preliminary data.</text>
</comment>
<evidence type="ECO:0000256" key="7">
    <source>
        <dbReference type="ARBA" id="ARBA00022741"/>
    </source>
</evidence>
<dbReference type="SUPFAM" id="SSF55874">
    <property type="entry name" value="ATPase domain of HSP90 chaperone/DNA topoisomerase II/histidine kinase"/>
    <property type="match status" value="1"/>
</dbReference>
<dbReference type="Pfam" id="PF00072">
    <property type="entry name" value="Response_reg"/>
    <property type="match status" value="1"/>
</dbReference>
<dbReference type="PROSITE" id="PS50110">
    <property type="entry name" value="RESPONSE_REGULATORY"/>
    <property type="match status" value="1"/>
</dbReference>
<dbReference type="CDD" id="cd00075">
    <property type="entry name" value="HATPase"/>
    <property type="match status" value="1"/>
</dbReference>
<evidence type="ECO:0000256" key="13">
    <source>
        <dbReference type="SAM" id="Coils"/>
    </source>
</evidence>
<dbReference type="FunFam" id="1.10.287.130:FF:000001">
    <property type="entry name" value="Two-component sensor histidine kinase"/>
    <property type="match status" value="1"/>
</dbReference>
<dbReference type="InterPro" id="IPR011006">
    <property type="entry name" value="CheY-like_superfamily"/>
</dbReference>
<keyword evidence="14" id="KW-1133">Transmembrane helix</keyword>
<dbReference type="GO" id="GO:0005886">
    <property type="term" value="C:plasma membrane"/>
    <property type="evidence" value="ECO:0007669"/>
    <property type="project" value="UniProtKB-SubCell"/>
</dbReference>
<dbReference type="PANTHER" id="PTHR43547:SF2">
    <property type="entry name" value="HYBRID SIGNAL TRANSDUCTION HISTIDINE KINASE C"/>
    <property type="match status" value="1"/>
</dbReference>
<evidence type="ECO:0000256" key="10">
    <source>
        <dbReference type="ARBA" id="ARBA00023012"/>
    </source>
</evidence>
<dbReference type="InterPro" id="IPR036097">
    <property type="entry name" value="HisK_dim/P_sf"/>
</dbReference>
<dbReference type="EMBL" id="JNVC02000014">
    <property type="protein sequence ID" value="KEZ48315.1"/>
    <property type="molecule type" value="Genomic_DNA"/>
</dbReference>
<dbReference type="Gene3D" id="3.30.450.20">
    <property type="entry name" value="PAS domain"/>
    <property type="match status" value="1"/>
</dbReference>
<evidence type="ECO:0000256" key="6">
    <source>
        <dbReference type="ARBA" id="ARBA00022679"/>
    </source>
</evidence>
<keyword evidence="11 14" id="KW-0472">Membrane</keyword>
<feature type="domain" description="Response regulatory" evidence="16">
    <location>
        <begin position="825"/>
        <end position="940"/>
    </location>
</feature>
<evidence type="ECO:0000256" key="9">
    <source>
        <dbReference type="ARBA" id="ARBA00022840"/>
    </source>
</evidence>
<dbReference type="SUPFAM" id="SSF55785">
    <property type="entry name" value="PYP-like sensor domain (PAS domain)"/>
    <property type="match status" value="1"/>
</dbReference>
<dbReference type="InterPro" id="IPR003594">
    <property type="entry name" value="HATPase_dom"/>
</dbReference>
<evidence type="ECO:0000256" key="2">
    <source>
        <dbReference type="ARBA" id="ARBA00004651"/>
    </source>
</evidence>
<dbReference type="STRING" id="246786.GS18_0217440"/>
<dbReference type="EC" id="2.7.13.3" evidence="3"/>
<keyword evidence="13" id="KW-0175">Coiled coil</keyword>
<keyword evidence="8" id="KW-0418">Kinase</keyword>
<dbReference type="GO" id="GO:0005524">
    <property type="term" value="F:ATP binding"/>
    <property type="evidence" value="ECO:0007669"/>
    <property type="project" value="UniProtKB-KW"/>
</dbReference>
<dbReference type="SMART" id="SM00388">
    <property type="entry name" value="HisKA"/>
    <property type="match status" value="1"/>
</dbReference>
<dbReference type="SUPFAM" id="SSF47384">
    <property type="entry name" value="Homodimeric domain of signal transducing histidine kinase"/>
    <property type="match status" value="1"/>
</dbReference>
<keyword evidence="7" id="KW-0547">Nucleotide-binding</keyword>
<evidence type="ECO:0000256" key="8">
    <source>
        <dbReference type="ARBA" id="ARBA00022777"/>
    </source>
</evidence>
<keyword evidence="5 12" id="KW-0597">Phosphoprotein</keyword>
<keyword evidence="6" id="KW-0808">Transferase</keyword>
<dbReference type="InterPro" id="IPR001789">
    <property type="entry name" value="Sig_transdc_resp-reg_receiver"/>
</dbReference>
<keyword evidence="10" id="KW-0902">Two-component regulatory system</keyword>
<feature type="transmembrane region" description="Helical" evidence="14">
    <location>
        <begin position="14"/>
        <end position="35"/>
    </location>
</feature>
<dbReference type="Gene3D" id="3.30.565.10">
    <property type="entry name" value="Histidine kinase-like ATPase, C-terminal domain"/>
    <property type="match status" value="1"/>
</dbReference>
<dbReference type="PANTHER" id="PTHR43547">
    <property type="entry name" value="TWO-COMPONENT HISTIDINE KINASE"/>
    <property type="match status" value="1"/>
</dbReference>
<dbReference type="SUPFAM" id="SSF52172">
    <property type="entry name" value="CheY-like"/>
    <property type="match status" value="1"/>
</dbReference>
<evidence type="ECO:0000259" key="15">
    <source>
        <dbReference type="PROSITE" id="PS50109"/>
    </source>
</evidence>
<evidence type="ECO:0000313" key="19">
    <source>
        <dbReference type="Proteomes" id="UP000028549"/>
    </source>
</evidence>
<keyword evidence="19" id="KW-1185">Reference proteome</keyword>
<feature type="transmembrane region" description="Helical" evidence="14">
    <location>
        <begin position="188"/>
        <end position="210"/>
    </location>
</feature>
<organism evidence="18 19">
    <name type="scientific">Metabacillus indicus</name>
    <name type="common">Bacillus indicus</name>
    <dbReference type="NCBI Taxonomy" id="246786"/>
    <lineage>
        <taxon>Bacteria</taxon>
        <taxon>Bacillati</taxon>
        <taxon>Bacillota</taxon>
        <taxon>Bacilli</taxon>
        <taxon>Bacillales</taxon>
        <taxon>Bacillaceae</taxon>
        <taxon>Metabacillus</taxon>
    </lineage>
</organism>
<feature type="modified residue" description="4-aspartylphosphate" evidence="12">
    <location>
        <position position="874"/>
    </location>
</feature>
<dbReference type="Gene3D" id="3.30.450.40">
    <property type="match status" value="1"/>
</dbReference>
<sequence length="952" mass="107414">MINRLVKKSVTRQFGLMAAAAIILFSIVIGVYVFWQNAITEEFKERNRQLDLKENATIVLNDSYNKAISEFRAYFAYGQNGKNKLYYNRGMEQKETVLKAYEDLEALAENDYDLAFLQQASTFYQLYFLDLLPKTVAAYERGNTSEVTRTAVEGGSERVRVFQTGLEDYSAKIEREINENREQFTGSLFTSQILFLIVLVFMIGTLIAMIRRYLRKMQEPLQILTAAAGEIAAGKDVIFDSSSNRQDELGLLHVAFSKMSKSIAEKEQDLTAQNEELIAQQDELQVQQDELRSALEKMWERESQLTLRNELSNSIANTLDKQKLLTSIITAMCRISKADKGIVVMADQPEHYAAVSLSETAVRTILGNMNSGLIDGVKKTKQAKVYKRLADPEETGYHESPQYSYDLYLPVLSSGERTEAIMIFTKFNEEFGEKEIAEYTSMTKNIALSLDKLKLYEQAEQDREMVRHILNTIHEGIQLVDLNGVSLQVNTTMSSMLLCRGEDLAFASFDKWFSHFSSVVSDPVELGRFLERVIFSREPVQDSFTYRMNNGTVVNLYAEPLYRNGRRLGTVMVHRDITKEYEVDQMKSEFVSTVSHELRTPLASVLGFTELLLYKDLKPERRKKYLSTIYQEGKRLTNLINNFLDVQRLESGKQTYEKRLGDLSVILGEVVEEQQILTSDHRFYFHTSAKNAMVLGDRDMLKQAFQNLAGNAVKYSPDGGNISVILFEENGWLKVEMKDEGLGIPEDAKDKLFTKFYRADNSDRRKIGGTGLGLSIVKEIIKAHSGEISVHSKIGEGSTFTVSLPLHDDSGHSPAPETDGLSSANILIIENDENFASLLKAEFEEMGLSTAVMLRGDRALAEAVSLRPDAVVLDILLSDDDLNGWDVLDRLKQVPHLAEIPVFISTALNEKDKAADLGAAGCLIKPYQPGELIKLVIKTILDRKSSLSEMEP</sequence>
<dbReference type="InterPro" id="IPR005467">
    <property type="entry name" value="His_kinase_dom"/>
</dbReference>
<dbReference type="Proteomes" id="UP000028549">
    <property type="component" value="Unassembled WGS sequence"/>
</dbReference>
<dbReference type="OrthoDB" id="9813151at2"/>
<comment type="subcellular location">
    <subcellularLocation>
        <location evidence="2">Cell membrane</location>
        <topology evidence="2">Multi-pass membrane protein</topology>
    </subcellularLocation>
</comment>
<comment type="catalytic activity">
    <reaction evidence="1">
        <text>ATP + protein L-histidine = ADP + protein N-phospho-L-histidine.</text>
        <dbReference type="EC" id="2.7.13.3"/>
    </reaction>
</comment>
<dbReference type="InterPro" id="IPR004358">
    <property type="entry name" value="Sig_transdc_His_kin-like_C"/>
</dbReference>
<proteinExistence type="predicted"/>
<evidence type="ECO:0000259" key="17">
    <source>
        <dbReference type="PROSITE" id="PS50885"/>
    </source>
</evidence>
<reference evidence="18 19" key="1">
    <citation type="journal article" date="2005" name="Int. J. Syst. Evol. Microbiol.">
        <title>Bacillus cibi sp. nov., isolated from jeotgal, a traditional Korean fermented seafood.</title>
        <authorList>
            <person name="Yoon J.H."/>
            <person name="Lee C.H."/>
            <person name="Oh T.K."/>
        </authorList>
    </citation>
    <scope>NUCLEOTIDE SEQUENCE [LARGE SCALE GENOMIC DNA]</scope>
    <source>
        <strain evidence="18 19">DSM 16189</strain>
    </source>
</reference>
<dbReference type="Gene3D" id="3.40.50.2300">
    <property type="match status" value="1"/>
</dbReference>
<feature type="domain" description="Histidine kinase" evidence="15">
    <location>
        <begin position="593"/>
        <end position="808"/>
    </location>
</feature>
<gene>
    <name evidence="18" type="ORF">GS18_0217440</name>
</gene>
<evidence type="ECO:0000256" key="4">
    <source>
        <dbReference type="ARBA" id="ARBA00022475"/>
    </source>
</evidence>
<dbReference type="InterPro" id="IPR003660">
    <property type="entry name" value="HAMP_dom"/>
</dbReference>
<dbReference type="InterPro" id="IPR029016">
    <property type="entry name" value="GAF-like_dom_sf"/>
</dbReference>
<dbReference type="InterPro" id="IPR003661">
    <property type="entry name" value="HisK_dim/P_dom"/>
</dbReference>
<accession>A0A084GLV3</accession>
<dbReference type="PROSITE" id="PS50109">
    <property type="entry name" value="HIS_KIN"/>
    <property type="match status" value="1"/>
</dbReference>
<evidence type="ECO:0000256" key="1">
    <source>
        <dbReference type="ARBA" id="ARBA00000085"/>
    </source>
</evidence>
<evidence type="ECO:0000256" key="3">
    <source>
        <dbReference type="ARBA" id="ARBA00012438"/>
    </source>
</evidence>
<dbReference type="SMART" id="SM00448">
    <property type="entry name" value="REC"/>
    <property type="match status" value="1"/>
</dbReference>
<evidence type="ECO:0000256" key="14">
    <source>
        <dbReference type="SAM" id="Phobius"/>
    </source>
</evidence>
<dbReference type="Gene3D" id="1.10.287.130">
    <property type="match status" value="1"/>
</dbReference>